<keyword evidence="8" id="KW-0788">Thiol protease</keyword>
<comment type="catalytic activity">
    <reaction evidence="1">
        <text>Thiol-dependent hydrolysis of ester, thioester, amide, peptide and isopeptide bonds formed by the C-terminal Gly of ubiquitin (a 76-residue protein attached to proteins as an intracellular targeting signal).</text>
        <dbReference type="EC" id="3.4.19.12"/>
    </reaction>
</comment>
<dbReference type="PROSITE" id="PS50053">
    <property type="entry name" value="UBIQUITIN_2"/>
    <property type="match status" value="1"/>
</dbReference>
<evidence type="ECO:0000256" key="10">
    <source>
        <dbReference type="ARBA" id="ARBA00035173"/>
    </source>
</evidence>
<comment type="similarity">
    <text evidence="3">Belongs to the peptidase C19 family.</text>
</comment>
<dbReference type="InterPro" id="IPR038765">
    <property type="entry name" value="Papain-like_cys_pep_sf"/>
</dbReference>
<evidence type="ECO:0000259" key="14">
    <source>
        <dbReference type="PROSITE" id="PS51283"/>
    </source>
</evidence>
<comment type="subcellular location">
    <subcellularLocation>
        <location evidence="2">Secreted</location>
    </subcellularLocation>
</comment>
<dbReference type="InterPro" id="IPR044743">
    <property type="entry name" value="Ubl_USP48"/>
</dbReference>
<evidence type="ECO:0000256" key="6">
    <source>
        <dbReference type="ARBA" id="ARBA00022729"/>
    </source>
</evidence>
<keyword evidence="7" id="KW-0833">Ubl conjugation pathway</keyword>
<dbReference type="InterPro" id="IPR001394">
    <property type="entry name" value="Peptidase_C19_UCH"/>
</dbReference>
<evidence type="ECO:0000256" key="3">
    <source>
        <dbReference type="ARBA" id="ARBA00009085"/>
    </source>
</evidence>
<dbReference type="PROSITE" id="PS00973">
    <property type="entry name" value="USP_2"/>
    <property type="match status" value="1"/>
</dbReference>
<sequence>MAPRLQLERAAWRWVESVRPEDVTAENIETAYRVLLEGCKRGACRCNHCGRESQLLSRFYELELNIQGHKQLSDCVTEFLKEEKLEGDNRYFCENCQSKQNATREIRLLNLPHTLNFQLMRFVFDRQTGHKKKLNTYIGFPEILDMGPFLDKKDEKCVYELNAVLIHRGVSAYSGHYIAHLRDGRTNDWYKFNDEEIEKMEGKKLQLGSEEDIEPSKSQTRKPKCIKGYHSSRNAYMLVYKRQVEEVSHSEPNVQVPDFLQRLVDRDNRKFEEWCHEMAEMRKQSVDKGKAKHEEVKEIYELLPAGDGQAFEFIPLEWLRKWLDDSTVTKPIDNSKFSCCHGKLHPDKIEDVKRISQKAADIFFNRYGGGPRLDNSSLCRECVVERCRVLRLKNQLNEDYKVISNMVKIVNNSNQGYWIGKASLRSWRQLALEQLEEEDDELKHANGKANGESISVLDVGGGLCTSENERKLVSNDVWNRLKTYFPKAPEFPASQESCPKCKTLERECEESEALNKMIANDQKMALLNLFQDKNRPSLQKWPTFLIKVALTCRRPGRCTPVSSVANGALLCPHGGLMFTYESMSKGDAKHVAVLWPSEWEIINRFFLVDQTIKLSRTTDKPQQDALHIEFQTDPDLCLECREGLLFQQQRDLREYTQATVYIRKIVDNTKINNGAKRQKLSVPSSGSGTLSSSFISHQKQGIRRSTRHRKVRGEKALIVSANQTLKELKIQIMHAFSVAPFDQNLSVDGRCLTEDSATLGSLGVVPESVIFLKADEPIADYSAMDDVLQECRTRWFNSNKVSTEGDSEMLSDLLKKYPGQICANPVGIEAQTITGIKAKQTGNTYHISTQGFKCLNTEQRKKPCEDYKVLFICTGTFCSGCLTPWFDDDDETGMGDYELLSYLLMKYPKETCTHPLAIEAQTLSGLPAEQTGNVFQVYDATFGFACVRSEQKGTSCGDFKVRFTCPEEFCSVSTDCKTGWLNSDSPVEDGDIETLMRLQMTFPGKVCTAPISIEVQTVAGVPAHLTGDIFHIYDNIYGFACINTQQEDQTCEDYKVKLTCPADFCQECRTKWFDRDDPNNKGDYETLAELHQEYPGEICSDPIGIEAVTILGIPAYQTENVFQVELCPHPPDSASEEEWLPLYCTREYFRFCHIASRKHLWVRKSPQSLTPATSGGNLFPKAPSGGWHESQQGCLLELQFP</sequence>
<dbReference type="EMBL" id="JAATIS010005477">
    <property type="protein sequence ID" value="KAG2459057.1"/>
    <property type="molecule type" value="Genomic_DNA"/>
</dbReference>
<protein>
    <recommendedName>
        <fullName evidence="10">Ubiquitin carboxyl-terminal hydrolase 48</fullName>
        <ecNumber evidence="4">3.4.19.12</ecNumber>
    </recommendedName>
</protein>
<dbReference type="PROSITE" id="PS50235">
    <property type="entry name" value="USP_3"/>
    <property type="match status" value="1"/>
</dbReference>
<dbReference type="InterPro" id="IPR018200">
    <property type="entry name" value="USP_CS"/>
</dbReference>
<evidence type="ECO:0000313" key="15">
    <source>
        <dbReference type="EMBL" id="KAG2459057.1"/>
    </source>
</evidence>
<feature type="compositionally biased region" description="Low complexity" evidence="11">
    <location>
        <begin position="681"/>
        <end position="695"/>
    </location>
</feature>
<dbReference type="GO" id="GO:0016579">
    <property type="term" value="P:protein deubiquitination"/>
    <property type="evidence" value="ECO:0007669"/>
    <property type="project" value="InterPro"/>
</dbReference>
<evidence type="ECO:0000313" key="16">
    <source>
        <dbReference type="Proteomes" id="UP000886611"/>
    </source>
</evidence>
<keyword evidence="16" id="KW-1185">Reference proteome</keyword>
<name>A0A8X8BLZ1_POLSE</name>
<dbReference type="SUPFAM" id="SSF143791">
    <property type="entry name" value="DUSP-like"/>
    <property type="match status" value="1"/>
</dbReference>
<dbReference type="InterPro" id="IPR025155">
    <property type="entry name" value="WxxW_domain"/>
</dbReference>
<dbReference type="GO" id="GO:0004197">
    <property type="term" value="F:cysteine-type endopeptidase activity"/>
    <property type="evidence" value="ECO:0007669"/>
    <property type="project" value="InterPro"/>
</dbReference>
<feature type="domain" description="USP" evidence="13">
    <location>
        <begin position="1"/>
        <end position="243"/>
    </location>
</feature>
<dbReference type="InterPro" id="IPR028889">
    <property type="entry name" value="USP"/>
</dbReference>
<comment type="caution">
    <text evidence="15">The sequence shown here is derived from an EMBL/GenBank/DDBJ whole genome shotgun (WGS) entry which is preliminary data.</text>
</comment>
<keyword evidence="5" id="KW-0964">Secreted</keyword>
<dbReference type="Pfam" id="PF13330">
    <property type="entry name" value="Mucin2_WxxW"/>
    <property type="match status" value="4"/>
</dbReference>
<evidence type="ECO:0000256" key="1">
    <source>
        <dbReference type="ARBA" id="ARBA00000707"/>
    </source>
</evidence>
<dbReference type="CDD" id="cd01795">
    <property type="entry name" value="Ubl_USP48"/>
    <property type="match status" value="1"/>
</dbReference>
<dbReference type="PANTHER" id="PTHR15031:SF4">
    <property type="entry name" value="CARTILAGE INTERMEDIATE LAYER PROTEIN 1"/>
    <property type="match status" value="1"/>
</dbReference>
<dbReference type="AlphaFoldDB" id="A0A8X8BLZ1"/>
<dbReference type="GO" id="GO:0005576">
    <property type="term" value="C:extracellular region"/>
    <property type="evidence" value="ECO:0007669"/>
    <property type="project" value="UniProtKB-SubCell"/>
</dbReference>
<dbReference type="SUPFAM" id="SSF54001">
    <property type="entry name" value="Cysteine proteinases"/>
    <property type="match status" value="1"/>
</dbReference>
<feature type="domain" description="DUSP" evidence="14">
    <location>
        <begin position="284"/>
        <end position="379"/>
    </location>
</feature>
<accession>A0A8X8BLZ1</accession>
<reference evidence="15 16" key="1">
    <citation type="journal article" date="2021" name="Cell">
        <title>Tracing the genetic footprints of vertebrate landing in non-teleost ray-finned fishes.</title>
        <authorList>
            <person name="Bi X."/>
            <person name="Wang K."/>
            <person name="Yang L."/>
            <person name="Pan H."/>
            <person name="Jiang H."/>
            <person name="Wei Q."/>
            <person name="Fang M."/>
            <person name="Yu H."/>
            <person name="Zhu C."/>
            <person name="Cai Y."/>
            <person name="He Y."/>
            <person name="Gan X."/>
            <person name="Zeng H."/>
            <person name="Yu D."/>
            <person name="Zhu Y."/>
            <person name="Jiang H."/>
            <person name="Qiu Q."/>
            <person name="Yang H."/>
            <person name="Zhang Y.E."/>
            <person name="Wang W."/>
            <person name="Zhu M."/>
            <person name="He S."/>
            <person name="Zhang G."/>
        </authorList>
    </citation>
    <scope>NUCLEOTIDE SEQUENCE [LARGE SCALE GENOMIC DNA]</scope>
    <source>
        <strain evidence="15">Bchr_013</strain>
    </source>
</reference>
<dbReference type="Pfam" id="PF06337">
    <property type="entry name" value="DUSP"/>
    <property type="match status" value="1"/>
</dbReference>
<organism evidence="15 16">
    <name type="scientific">Polypterus senegalus</name>
    <name type="common">Senegal bichir</name>
    <dbReference type="NCBI Taxonomy" id="55291"/>
    <lineage>
        <taxon>Eukaryota</taxon>
        <taxon>Metazoa</taxon>
        <taxon>Chordata</taxon>
        <taxon>Craniata</taxon>
        <taxon>Vertebrata</taxon>
        <taxon>Euteleostomi</taxon>
        <taxon>Actinopterygii</taxon>
        <taxon>Polypteriformes</taxon>
        <taxon>Polypteridae</taxon>
        <taxon>Polypterus</taxon>
    </lineage>
</organism>
<evidence type="ECO:0000256" key="9">
    <source>
        <dbReference type="ARBA" id="ARBA00023180"/>
    </source>
</evidence>
<feature type="domain" description="Ubiquitin-like" evidence="12">
    <location>
        <begin position="719"/>
        <end position="772"/>
    </location>
</feature>
<dbReference type="Gene3D" id="3.90.70.10">
    <property type="entry name" value="Cysteine proteinases"/>
    <property type="match status" value="1"/>
</dbReference>
<dbReference type="InterPro" id="IPR006615">
    <property type="entry name" value="Pept_C19_DUSP"/>
</dbReference>
<evidence type="ECO:0000256" key="11">
    <source>
        <dbReference type="SAM" id="MobiDB-lite"/>
    </source>
</evidence>
<keyword evidence="8" id="KW-0645">Protease</keyword>
<dbReference type="PANTHER" id="PTHR15031">
    <property type="entry name" value="CARTILAGE INTERMEDIATE LAYER PROTEIN CLIP"/>
    <property type="match status" value="1"/>
</dbReference>
<evidence type="ECO:0000256" key="8">
    <source>
        <dbReference type="ARBA" id="ARBA00022807"/>
    </source>
</evidence>
<feature type="region of interest" description="Disordered" evidence="11">
    <location>
        <begin position="676"/>
        <end position="695"/>
    </location>
</feature>
<evidence type="ECO:0000259" key="12">
    <source>
        <dbReference type="PROSITE" id="PS50053"/>
    </source>
</evidence>
<keyword evidence="9" id="KW-0325">Glycoprotein</keyword>
<evidence type="ECO:0000256" key="2">
    <source>
        <dbReference type="ARBA" id="ARBA00004613"/>
    </source>
</evidence>
<evidence type="ECO:0000259" key="13">
    <source>
        <dbReference type="PROSITE" id="PS50235"/>
    </source>
</evidence>
<dbReference type="Proteomes" id="UP000886611">
    <property type="component" value="Unassembled WGS sequence"/>
</dbReference>
<dbReference type="InterPro" id="IPR035927">
    <property type="entry name" value="DUSP-like_sf"/>
</dbReference>
<dbReference type="InterPro" id="IPR039675">
    <property type="entry name" value="CILP1/CILP2"/>
</dbReference>
<keyword evidence="6" id="KW-0732">Signal</keyword>
<evidence type="ECO:0000256" key="5">
    <source>
        <dbReference type="ARBA" id="ARBA00022525"/>
    </source>
</evidence>
<evidence type="ECO:0000256" key="7">
    <source>
        <dbReference type="ARBA" id="ARBA00022786"/>
    </source>
</evidence>
<dbReference type="SUPFAM" id="SSF54236">
    <property type="entry name" value="Ubiquitin-like"/>
    <property type="match status" value="1"/>
</dbReference>
<feature type="non-terminal residue" evidence="15">
    <location>
        <position position="1201"/>
    </location>
</feature>
<feature type="region of interest" description="Disordered" evidence="11">
    <location>
        <begin position="204"/>
        <end position="224"/>
    </location>
</feature>
<gene>
    <name evidence="15" type="primary">Usp48</name>
    <name evidence="15" type="ORF">GTO96_0018987</name>
</gene>
<evidence type="ECO:0000256" key="4">
    <source>
        <dbReference type="ARBA" id="ARBA00012759"/>
    </source>
</evidence>
<dbReference type="GO" id="GO:0004843">
    <property type="term" value="F:cysteine-type deubiquitinase activity"/>
    <property type="evidence" value="ECO:0007669"/>
    <property type="project" value="UniProtKB-EC"/>
</dbReference>
<keyword evidence="15" id="KW-0378">Hydrolase</keyword>
<dbReference type="Gene3D" id="3.10.20.90">
    <property type="entry name" value="Phosphatidylinositol 3-kinase Catalytic Subunit, Chain A, domain 1"/>
    <property type="match status" value="1"/>
</dbReference>
<dbReference type="Pfam" id="PF00443">
    <property type="entry name" value="UCH"/>
    <property type="match status" value="1"/>
</dbReference>
<dbReference type="EC" id="3.4.19.12" evidence="4"/>
<proteinExistence type="inferred from homology"/>
<dbReference type="InterPro" id="IPR029071">
    <property type="entry name" value="Ubiquitin-like_domsf"/>
</dbReference>
<dbReference type="InterPro" id="IPR000626">
    <property type="entry name" value="Ubiquitin-like_dom"/>
</dbReference>
<feature type="non-terminal residue" evidence="15">
    <location>
        <position position="1"/>
    </location>
</feature>
<dbReference type="PROSITE" id="PS51283">
    <property type="entry name" value="DUSP"/>
    <property type="match status" value="1"/>
</dbReference>